<dbReference type="OrthoDB" id="5817230at2759"/>
<dbReference type="AlphaFoldDB" id="A0A8E2FBH4"/>
<dbReference type="Proteomes" id="UP000250140">
    <property type="component" value="Unassembled WGS sequence"/>
</dbReference>
<name>A0A8E2FBH4_9PEZI</name>
<protein>
    <submittedName>
        <fullName evidence="1">Uncharacterized protein</fullName>
    </submittedName>
</protein>
<gene>
    <name evidence="1" type="ORF">AOQ84DRAFT_414283</name>
</gene>
<dbReference type="EMBL" id="KV748700">
    <property type="protein sequence ID" value="OCL13586.1"/>
    <property type="molecule type" value="Genomic_DNA"/>
</dbReference>
<evidence type="ECO:0000313" key="2">
    <source>
        <dbReference type="Proteomes" id="UP000250140"/>
    </source>
</evidence>
<organism evidence="1 2">
    <name type="scientific">Glonium stellatum</name>
    <dbReference type="NCBI Taxonomy" id="574774"/>
    <lineage>
        <taxon>Eukaryota</taxon>
        <taxon>Fungi</taxon>
        <taxon>Dikarya</taxon>
        <taxon>Ascomycota</taxon>
        <taxon>Pezizomycotina</taxon>
        <taxon>Dothideomycetes</taxon>
        <taxon>Pleosporomycetidae</taxon>
        <taxon>Gloniales</taxon>
        <taxon>Gloniaceae</taxon>
        <taxon>Glonium</taxon>
    </lineage>
</organism>
<proteinExistence type="predicted"/>
<evidence type="ECO:0000313" key="1">
    <source>
        <dbReference type="EMBL" id="OCL13586.1"/>
    </source>
</evidence>
<keyword evidence="2" id="KW-1185">Reference proteome</keyword>
<reference evidence="1 2" key="1">
    <citation type="journal article" date="2016" name="Nat. Commun.">
        <title>Ectomycorrhizal ecology is imprinted in the genome of the dominant symbiotic fungus Cenococcum geophilum.</title>
        <authorList>
            <consortium name="DOE Joint Genome Institute"/>
            <person name="Peter M."/>
            <person name="Kohler A."/>
            <person name="Ohm R.A."/>
            <person name="Kuo A."/>
            <person name="Krutzmann J."/>
            <person name="Morin E."/>
            <person name="Arend M."/>
            <person name="Barry K.W."/>
            <person name="Binder M."/>
            <person name="Choi C."/>
            <person name="Clum A."/>
            <person name="Copeland A."/>
            <person name="Grisel N."/>
            <person name="Haridas S."/>
            <person name="Kipfer T."/>
            <person name="LaButti K."/>
            <person name="Lindquist E."/>
            <person name="Lipzen A."/>
            <person name="Maire R."/>
            <person name="Meier B."/>
            <person name="Mihaltcheva S."/>
            <person name="Molinier V."/>
            <person name="Murat C."/>
            <person name="Poggeler S."/>
            <person name="Quandt C.A."/>
            <person name="Sperisen C."/>
            <person name="Tritt A."/>
            <person name="Tisserant E."/>
            <person name="Crous P.W."/>
            <person name="Henrissat B."/>
            <person name="Nehls U."/>
            <person name="Egli S."/>
            <person name="Spatafora J.W."/>
            <person name="Grigoriev I.V."/>
            <person name="Martin F.M."/>
        </authorList>
    </citation>
    <scope>NUCLEOTIDE SEQUENCE [LARGE SCALE GENOMIC DNA]</scope>
    <source>
        <strain evidence="1 2">CBS 207.34</strain>
    </source>
</reference>
<sequence length="331" mass="37818">MDLKARYNCVDLKVSLLIGQLSTLKAALKQITEVIDASLVVPRHQLVHDLETSVGCCEVVILVLDDRLCSLHRNEVNGLDTLSKAQFVWDEKTMDDYQNLLNNQIGALNLLITALQCRSLFEQSNILQDSEGCRFIKQVEDDTSSLLWLRDAESYGTEESTATENLERVDAIFDFDREIFSPRVYRIATRSSIIQALSTYKRKKIRLVRSVLQTSQGSRQSIETDNENCINCIETQSVTTVRTLGTIRSLGTTRPSQAQTNKKSENLPFTVPPMGSLRSGKISQLRVLYLNHKNNIDERKQRLWTWYLLQRLLRQVTTALWRSNGRFSLFA</sequence>
<accession>A0A8E2FBH4</accession>